<accession>A0A9J7GNB8</accession>
<dbReference type="PROSITE" id="PS01121">
    <property type="entry name" value="CASPASE_HIS"/>
    <property type="match status" value="1"/>
</dbReference>
<dbReference type="KEGG" id="cge:103160479"/>
<evidence type="ECO:0000259" key="6">
    <source>
        <dbReference type="PROSITE" id="PS50208"/>
    </source>
</evidence>
<dbReference type="OrthoDB" id="6044770at2759"/>
<dbReference type="PANTHER" id="PTHR10454:SF157">
    <property type="entry name" value="CASPASE-9"/>
    <property type="match status" value="1"/>
</dbReference>
<organism evidence="7 8">
    <name type="scientific">Cricetulus griseus</name>
    <name type="common">Chinese hamster</name>
    <name type="synonym">Cricetulus barabensis griseus</name>
    <dbReference type="NCBI Taxonomy" id="10029"/>
    <lineage>
        <taxon>Eukaryota</taxon>
        <taxon>Metazoa</taxon>
        <taxon>Chordata</taxon>
        <taxon>Craniata</taxon>
        <taxon>Vertebrata</taxon>
        <taxon>Euteleostomi</taxon>
        <taxon>Mammalia</taxon>
        <taxon>Eutheria</taxon>
        <taxon>Euarchontoglires</taxon>
        <taxon>Glires</taxon>
        <taxon>Rodentia</taxon>
        <taxon>Myomorpha</taxon>
        <taxon>Muroidea</taxon>
        <taxon>Cricetidae</taxon>
        <taxon>Cricetinae</taxon>
        <taxon>Cricetulus</taxon>
    </lineage>
</organism>
<keyword evidence="5" id="KW-0865">Zymogen</keyword>
<dbReference type="GO" id="GO:0008630">
    <property type="term" value="P:intrinsic apoptotic signaling pathway in response to DNA damage"/>
    <property type="evidence" value="ECO:0007669"/>
    <property type="project" value="TreeGrafter"/>
</dbReference>
<dbReference type="InterPro" id="IPR016129">
    <property type="entry name" value="Caspase_his_AS"/>
</dbReference>
<dbReference type="GO" id="GO:0004197">
    <property type="term" value="F:cysteine-type endopeptidase activity"/>
    <property type="evidence" value="ECO:0007669"/>
    <property type="project" value="InterPro"/>
</dbReference>
<dbReference type="GeneID" id="103160479"/>
<reference evidence="7" key="1">
    <citation type="journal article" date="2018" name="Biotechnol. Bioeng.">
        <title>A reference genome of the Chinese hamster based on a hybrid assembly strategy.</title>
        <authorList>
            <person name="Rupp O."/>
            <person name="MacDonald M.L."/>
            <person name="Li S."/>
            <person name="Dhiman H."/>
            <person name="Polson S."/>
            <person name="Griep S."/>
            <person name="Heffner K."/>
            <person name="Hernandez I."/>
            <person name="Brinkrolf K."/>
            <person name="Jadhav V."/>
            <person name="Samoudi M."/>
            <person name="Hao H."/>
            <person name="Kingham B."/>
            <person name="Goesmann A."/>
            <person name="Betenbaugh M.J."/>
            <person name="Lewis N.E."/>
            <person name="Borth N."/>
            <person name="Lee K.H."/>
        </authorList>
    </citation>
    <scope>NUCLEOTIDE SEQUENCE [LARGE SCALE GENOMIC DNA]</scope>
    <source>
        <strain evidence="7">17A/GY</strain>
    </source>
</reference>
<keyword evidence="2" id="KW-0645">Protease</keyword>
<name>A0A9J7GNB8_CRIGR</name>
<dbReference type="Gene3D" id="3.40.50.1460">
    <property type="match status" value="1"/>
</dbReference>
<dbReference type="InterPro" id="IPR033139">
    <property type="entry name" value="Caspase_cys_AS"/>
</dbReference>
<dbReference type="InterPro" id="IPR011600">
    <property type="entry name" value="Pept_C14_caspase"/>
</dbReference>
<dbReference type="RefSeq" id="XP_035294524.1">
    <property type="nucleotide sequence ID" value="XM_035438633.1"/>
</dbReference>
<dbReference type="AlphaFoldDB" id="A0A9J7GNB8"/>
<dbReference type="InterPro" id="IPR015917">
    <property type="entry name" value="Pept_C14A"/>
</dbReference>
<keyword evidence="4" id="KW-0788">Thiol protease</keyword>
<dbReference type="GO" id="GO:0006508">
    <property type="term" value="P:proteolysis"/>
    <property type="evidence" value="ECO:0007669"/>
    <property type="project" value="UniProtKB-KW"/>
</dbReference>
<evidence type="ECO:0000256" key="2">
    <source>
        <dbReference type="ARBA" id="ARBA00022670"/>
    </source>
</evidence>
<dbReference type="PROSITE" id="PS01122">
    <property type="entry name" value="CASPASE_CYS"/>
    <property type="match status" value="1"/>
</dbReference>
<evidence type="ECO:0000256" key="3">
    <source>
        <dbReference type="ARBA" id="ARBA00022801"/>
    </source>
</evidence>
<feature type="domain" description="Caspase family p20" evidence="6">
    <location>
        <begin position="25"/>
        <end position="155"/>
    </location>
</feature>
<evidence type="ECO:0000256" key="1">
    <source>
        <dbReference type="ARBA" id="ARBA00010134"/>
    </source>
</evidence>
<reference evidence="8" key="3">
    <citation type="submission" date="2025-08" db="UniProtKB">
        <authorList>
            <consortium name="RefSeq"/>
        </authorList>
    </citation>
    <scope>IDENTIFICATION</scope>
    <source>
        <strain evidence="8">17A/GY</strain>
        <tissue evidence="8">Liver</tissue>
    </source>
</reference>
<dbReference type="InterPro" id="IPR001309">
    <property type="entry name" value="Pept_C14_p20"/>
</dbReference>
<reference evidence="7" key="2">
    <citation type="journal article" date="2020" name="Biotechnol. Bioeng.">
        <title>Chromosome-scale scaffolds for the Chinese hamster reference genome assembly to facilitate the study of the CHO epigenome.</title>
        <authorList>
            <person name="Hilliard W."/>
            <person name="MacDonald M."/>
            <person name="Lee K.H."/>
        </authorList>
    </citation>
    <scope>NUCLEOTIDE SEQUENCE [LARGE SCALE GENOMIC DNA]</scope>
    <source>
        <strain evidence="7">17A/GY</strain>
    </source>
</reference>
<dbReference type="GO" id="GO:0005829">
    <property type="term" value="C:cytosol"/>
    <property type="evidence" value="ECO:0007669"/>
    <property type="project" value="TreeGrafter"/>
</dbReference>
<sequence length="181" mass="19338">METNQGPGSSWKRVVGQAYILDADPCGYCLIINNVNFCPSSGLGTRTGSSVDCEKLQFRFRWLHFMVEVQNDLTAKKMVAALVEMAGRDHRALACFVVVILSHGCQASHLQFSGAFSGTDGCSVSIEKIVNIFSGPGCPSLGGKPKLFFIQACGGGLWPATPRSSLEQDFSAPALLTCGVE</sequence>
<dbReference type="PANTHER" id="PTHR10454">
    <property type="entry name" value="CASPASE"/>
    <property type="match status" value="1"/>
</dbReference>
<dbReference type="SUPFAM" id="SSF52129">
    <property type="entry name" value="Caspase-like"/>
    <property type="match status" value="1"/>
</dbReference>
<keyword evidence="7" id="KW-1185">Reference proteome</keyword>
<dbReference type="InterPro" id="IPR029030">
    <property type="entry name" value="Caspase-like_dom_sf"/>
</dbReference>
<keyword evidence="3" id="KW-0378">Hydrolase</keyword>
<dbReference type="Pfam" id="PF00656">
    <property type="entry name" value="Peptidase_C14"/>
    <property type="match status" value="1"/>
</dbReference>
<dbReference type="PRINTS" id="PR00376">
    <property type="entry name" value="IL1BCENZYME"/>
</dbReference>
<proteinExistence type="inferred from homology"/>
<evidence type="ECO:0000256" key="4">
    <source>
        <dbReference type="ARBA" id="ARBA00022807"/>
    </source>
</evidence>
<gene>
    <name evidence="8" type="primary">LOC103160479</name>
</gene>
<evidence type="ECO:0000313" key="7">
    <source>
        <dbReference type="Proteomes" id="UP001108280"/>
    </source>
</evidence>
<dbReference type="InterPro" id="IPR002398">
    <property type="entry name" value="Pept_C14"/>
</dbReference>
<dbReference type="PROSITE" id="PS50208">
    <property type="entry name" value="CASPASE_P20"/>
    <property type="match status" value="1"/>
</dbReference>
<protein>
    <submittedName>
        <fullName evidence="8">Caspase-9-like</fullName>
    </submittedName>
</protein>
<comment type="similarity">
    <text evidence="1">Belongs to the peptidase C14A family.</text>
</comment>
<dbReference type="GO" id="GO:0043525">
    <property type="term" value="P:positive regulation of neuron apoptotic process"/>
    <property type="evidence" value="ECO:0007669"/>
    <property type="project" value="TreeGrafter"/>
</dbReference>
<dbReference type="SMART" id="SM00115">
    <property type="entry name" value="CASc"/>
    <property type="match status" value="1"/>
</dbReference>
<dbReference type="Proteomes" id="UP001108280">
    <property type="component" value="Chromosome 2"/>
</dbReference>
<evidence type="ECO:0000313" key="8">
    <source>
        <dbReference type="RefSeq" id="XP_035294524.1"/>
    </source>
</evidence>
<evidence type="ECO:0000256" key="5">
    <source>
        <dbReference type="ARBA" id="ARBA00023145"/>
    </source>
</evidence>